<dbReference type="Gene3D" id="3.30.720.120">
    <property type="match status" value="1"/>
</dbReference>
<dbReference type="AlphaFoldDB" id="A0A090MUY7"/>
<name>A0A090MUY7_AFIFE</name>
<dbReference type="Gene3D" id="3.30.720.110">
    <property type="match status" value="1"/>
</dbReference>
<dbReference type="EMBL" id="CCAZ020000002">
    <property type="protein sequence ID" value="CEG10222.1"/>
    <property type="molecule type" value="Genomic_DNA"/>
</dbReference>
<dbReference type="GO" id="GO:0016829">
    <property type="term" value="F:lyase activity"/>
    <property type="evidence" value="ECO:0007669"/>
    <property type="project" value="UniProtKB-KW"/>
</dbReference>
<comment type="caution">
    <text evidence="2">The sequence shown here is derived from an EMBL/GenBank/DDBJ whole genome shotgun (WGS) entry which is preliminary data.</text>
</comment>
<reference evidence="2 3" key="1">
    <citation type="journal article" date="2014" name="Genome Announc.">
        <title>Genome Sequence of Afipia felis Strain 76713, Isolated in Hospital Water Using an Amoeba Co-Culture Procedure.</title>
        <authorList>
            <person name="Benamar S."/>
            <person name="La Scola B."/>
            <person name="Croce O."/>
        </authorList>
    </citation>
    <scope>NUCLEOTIDE SEQUENCE [LARGE SCALE GENOMIC DNA]</scope>
    <source>
        <strain evidence="2 3">76713</strain>
    </source>
</reference>
<dbReference type="SUPFAM" id="SSF54593">
    <property type="entry name" value="Glyoxalase/Bleomycin resistance protein/Dihydroxybiphenyl dioxygenase"/>
    <property type="match status" value="1"/>
</dbReference>
<organism evidence="2 3">
    <name type="scientific">Afipia felis</name>
    <name type="common">Cat scratch disease bacillus</name>
    <dbReference type="NCBI Taxonomy" id="1035"/>
    <lineage>
        <taxon>Bacteria</taxon>
        <taxon>Pseudomonadati</taxon>
        <taxon>Pseudomonadota</taxon>
        <taxon>Alphaproteobacteria</taxon>
        <taxon>Hyphomicrobiales</taxon>
        <taxon>Nitrobacteraceae</taxon>
        <taxon>Afipia</taxon>
    </lineage>
</organism>
<gene>
    <name evidence="2" type="ORF">BN961_03659</name>
</gene>
<dbReference type="InterPro" id="IPR037523">
    <property type="entry name" value="VOC_core"/>
</dbReference>
<dbReference type="PANTHER" id="PTHR34109:SF1">
    <property type="entry name" value="VOC DOMAIN-CONTAINING PROTEIN"/>
    <property type="match status" value="1"/>
</dbReference>
<dbReference type="Pfam" id="PF00903">
    <property type="entry name" value="Glyoxalase"/>
    <property type="match status" value="1"/>
</dbReference>
<keyword evidence="3" id="KW-1185">Reference proteome</keyword>
<dbReference type="Proteomes" id="UP000035762">
    <property type="component" value="Unassembled WGS sequence"/>
</dbReference>
<dbReference type="CDD" id="cd07246">
    <property type="entry name" value="VOC_like"/>
    <property type="match status" value="1"/>
</dbReference>
<proteinExistence type="predicted"/>
<sequence>MSARPPVAPYLTVSPAAGAIAFYSAAFDAKQKALMPALDGLRIMHCELEINGGTLFLSDAFPEFGTARPPLPGEPVTASVSLEFATSEEVDEVFARATKLGAKGEVAPTNSFWGTRTAIVRDPFGHRWIMNGPLST</sequence>
<protein>
    <submittedName>
        <fullName evidence="2">Enzyme related to lactoylglutathione lyase</fullName>
    </submittedName>
</protein>
<dbReference type="PANTHER" id="PTHR34109">
    <property type="entry name" value="BNAUNNG04460D PROTEIN-RELATED"/>
    <property type="match status" value="1"/>
</dbReference>
<feature type="domain" description="VOC" evidence="1">
    <location>
        <begin position="4"/>
        <end position="133"/>
    </location>
</feature>
<dbReference type="STRING" id="1035.BN961_03659"/>
<evidence type="ECO:0000259" key="1">
    <source>
        <dbReference type="PROSITE" id="PS51819"/>
    </source>
</evidence>
<dbReference type="RefSeq" id="WP_009338424.1">
    <property type="nucleotide sequence ID" value="NZ_CCAZ020000002.1"/>
</dbReference>
<dbReference type="PROSITE" id="PS51819">
    <property type="entry name" value="VOC"/>
    <property type="match status" value="1"/>
</dbReference>
<keyword evidence="2" id="KW-0456">Lyase</keyword>
<dbReference type="OrthoDB" id="9806868at2"/>
<dbReference type="InterPro" id="IPR004360">
    <property type="entry name" value="Glyas_Fos-R_dOase_dom"/>
</dbReference>
<evidence type="ECO:0000313" key="3">
    <source>
        <dbReference type="Proteomes" id="UP000035762"/>
    </source>
</evidence>
<dbReference type="InterPro" id="IPR029068">
    <property type="entry name" value="Glyas_Bleomycin-R_OHBP_Dase"/>
</dbReference>
<accession>A0A090MUY7</accession>
<evidence type="ECO:0000313" key="2">
    <source>
        <dbReference type="EMBL" id="CEG10222.1"/>
    </source>
</evidence>